<sequence length="276" mass="30523">MAPRPRELKPDRSARDLFGSEMRRYREEAGMSLESLAGVLRYAKSSLARYETAEAMVPPDLPERLDAAFGAGGLFGKLYGLARKETHPDQYRRRMELETRAHLIQEFAGHFVPGLVQTEAYARALFEIHNPKATPDEIQELLMARMGRQALLSADPAPDFSVILDEAVLRRTYGGPAVMRPQLERLINLTLTPTSVVQVLPFEHGGHALAGGTLTLMTLDNGSQVAYEESISTGTLLEEKSVVTTRQRAYDLLRACALSPRKTAAFIRAAMEALPS</sequence>
<evidence type="ECO:0000313" key="1">
    <source>
        <dbReference type="EMBL" id="WSB98875.1"/>
    </source>
</evidence>
<name>A0ACD4ZKP6_9ACTN</name>
<evidence type="ECO:0000313" key="2">
    <source>
        <dbReference type="Proteomes" id="UP001348369"/>
    </source>
</evidence>
<keyword evidence="2" id="KW-1185">Reference proteome</keyword>
<protein>
    <submittedName>
        <fullName evidence="1">Helix-turn-helix domain-containing protein</fullName>
    </submittedName>
</protein>
<dbReference type="EMBL" id="CP109109">
    <property type="protein sequence ID" value="WSB98875.1"/>
    <property type="molecule type" value="Genomic_DNA"/>
</dbReference>
<organism evidence="1 2">
    <name type="scientific">Streptomyces scopuliridis</name>
    <dbReference type="NCBI Taxonomy" id="452529"/>
    <lineage>
        <taxon>Bacteria</taxon>
        <taxon>Bacillati</taxon>
        <taxon>Actinomycetota</taxon>
        <taxon>Actinomycetes</taxon>
        <taxon>Kitasatosporales</taxon>
        <taxon>Streptomycetaceae</taxon>
        <taxon>Streptomyces</taxon>
    </lineage>
</organism>
<dbReference type="Proteomes" id="UP001348369">
    <property type="component" value="Chromosome"/>
</dbReference>
<accession>A0ACD4ZKP6</accession>
<gene>
    <name evidence="1" type="ORF">OG835_18875</name>
</gene>
<proteinExistence type="predicted"/>
<reference evidence="1" key="1">
    <citation type="submission" date="2022-10" db="EMBL/GenBank/DDBJ databases">
        <title>The complete genomes of actinobacterial strains from the NBC collection.</title>
        <authorList>
            <person name="Joergensen T.S."/>
            <person name="Alvarez Arevalo M."/>
            <person name="Sterndorff E.B."/>
            <person name="Faurdal D."/>
            <person name="Vuksanovic O."/>
            <person name="Mourched A.-S."/>
            <person name="Charusanti P."/>
            <person name="Shaw S."/>
            <person name="Blin K."/>
            <person name="Weber T."/>
        </authorList>
    </citation>
    <scope>NUCLEOTIDE SEQUENCE</scope>
    <source>
        <strain evidence="1">NBC 01771</strain>
    </source>
</reference>